<keyword evidence="4 8" id="KW-0031">Aminopeptidase</keyword>
<evidence type="ECO:0000313" key="13">
    <source>
        <dbReference type="Proteomes" id="UP000250434"/>
    </source>
</evidence>
<feature type="active site" description="Nucleophile" evidence="9">
    <location>
        <position position="111"/>
    </location>
</feature>
<feature type="domain" description="AB hydrolase-1" evidence="11">
    <location>
        <begin position="35"/>
        <end position="292"/>
    </location>
</feature>
<protein>
    <recommendedName>
        <fullName evidence="8 10">Proline iminopeptidase</fullName>
        <shortName evidence="8">PIP</shortName>
        <ecNumber evidence="8 10">3.4.11.5</ecNumber>
    </recommendedName>
    <alternativeName>
        <fullName evidence="8">Prolyl aminopeptidase</fullName>
    </alternativeName>
</protein>
<dbReference type="InterPro" id="IPR002410">
    <property type="entry name" value="Peptidase_S33"/>
</dbReference>
<evidence type="ECO:0000256" key="6">
    <source>
        <dbReference type="ARBA" id="ARBA00022670"/>
    </source>
</evidence>
<gene>
    <name evidence="12" type="ORF">A4R43_22620</name>
</gene>
<dbReference type="OrthoDB" id="9796770at2"/>
<evidence type="ECO:0000256" key="1">
    <source>
        <dbReference type="ARBA" id="ARBA00001585"/>
    </source>
</evidence>
<dbReference type="InterPro" id="IPR000073">
    <property type="entry name" value="AB_hydrolase_1"/>
</dbReference>
<evidence type="ECO:0000256" key="2">
    <source>
        <dbReference type="ARBA" id="ARBA00004496"/>
    </source>
</evidence>
<reference evidence="12 13" key="1">
    <citation type="submission" date="2016-04" db="EMBL/GenBank/DDBJ databases">
        <title>Complete genome sequence and analysis of deep-sea sediment isolate, Amycolatopsis sp. WP1.</title>
        <authorList>
            <person name="Wang H."/>
            <person name="Chen S."/>
            <person name="Wu Q."/>
        </authorList>
    </citation>
    <scope>NUCLEOTIDE SEQUENCE [LARGE SCALE GENOMIC DNA]</scope>
    <source>
        <strain evidence="12 13">WP1</strain>
    </source>
</reference>
<comment type="similarity">
    <text evidence="3 8 10">Belongs to the peptidase S33 family.</text>
</comment>
<accession>A0A344LA68</accession>
<dbReference type="PANTHER" id="PTHR43722">
    <property type="entry name" value="PROLINE IMINOPEPTIDASE"/>
    <property type="match status" value="1"/>
</dbReference>
<keyword evidence="6 8" id="KW-0645">Protease</keyword>
<evidence type="ECO:0000256" key="9">
    <source>
        <dbReference type="PIRSR" id="PIRSR006431-1"/>
    </source>
</evidence>
<dbReference type="InterPro" id="IPR005944">
    <property type="entry name" value="Pro_iminopeptidase"/>
</dbReference>
<evidence type="ECO:0000256" key="5">
    <source>
        <dbReference type="ARBA" id="ARBA00022490"/>
    </source>
</evidence>
<evidence type="ECO:0000256" key="3">
    <source>
        <dbReference type="ARBA" id="ARBA00010088"/>
    </source>
</evidence>
<dbReference type="KEGG" id="aab:A4R43_22620"/>
<dbReference type="PANTHER" id="PTHR43722:SF1">
    <property type="entry name" value="PROLINE IMINOPEPTIDASE"/>
    <property type="match status" value="1"/>
</dbReference>
<dbReference type="SUPFAM" id="SSF53474">
    <property type="entry name" value="alpha/beta-Hydrolases"/>
    <property type="match status" value="1"/>
</dbReference>
<dbReference type="AlphaFoldDB" id="A0A344LA68"/>
<dbReference type="Proteomes" id="UP000250434">
    <property type="component" value="Chromosome"/>
</dbReference>
<dbReference type="Gene3D" id="3.40.50.1820">
    <property type="entry name" value="alpha/beta hydrolase"/>
    <property type="match status" value="1"/>
</dbReference>
<comment type="catalytic activity">
    <reaction evidence="1 8 10">
        <text>Release of N-terminal proline from a peptide.</text>
        <dbReference type="EC" id="3.4.11.5"/>
    </reaction>
</comment>
<sequence length="308" mass="34302">MYTHTDPHDQGLLDVGDGNHVYWDVSGNPAGKPAVLLHGGPGVVSPGGRRYFDPDAYRVVQFHQRGVGLSTPSIAEYETDLSVNTTHHLLSDMERLREHLGIERWLVFGGSWGATLAFAYAERFPERVTELVLVAITNTRPSETDWLYRGLGALFPEAWDRFHEGAGREDDVVGGYHRLLNDPDPAVREKAARDWCAWEAAAVDEDPADPDPRWADPEFRMVFARTAAHYFHHHAWLEDGVLLREAGKLAGIPGVMVHGRLDLSAPLVTAWEMAKAWPDAELKVIRDAGHFAEGAMGEALLEAVDRFR</sequence>
<evidence type="ECO:0000256" key="10">
    <source>
        <dbReference type="RuleBase" id="RU003421"/>
    </source>
</evidence>
<evidence type="ECO:0000256" key="7">
    <source>
        <dbReference type="ARBA" id="ARBA00022801"/>
    </source>
</evidence>
<dbReference type="PIRSF" id="PIRSF006431">
    <property type="entry name" value="Pept_S33"/>
    <property type="match status" value="1"/>
</dbReference>
<evidence type="ECO:0000256" key="8">
    <source>
        <dbReference type="PIRNR" id="PIRNR006431"/>
    </source>
</evidence>
<dbReference type="RefSeq" id="WP_113694204.1">
    <property type="nucleotide sequence ID" value="NZ_CP015163.1"/>
</dbReference>
<dbReference type="GO" id="GO:0005737">
    <property type="term" value="C:cytoplasm"/>
    <property type="evidence" value="ECO:0007669"/>
    <property type="project" value="UniProtKB-SubCell"/>
</dbReference>
<keyword evidence="5 8" id="KW-0963">Cytoplasm</keyword>
<feature type="active site" evidence="9">
    <location>
        <position position="262"/>
    </location>
</feature>
<proteinExistence type="inferred from homology"/>
<dbReference type="InterPro" id="IPR029058">
    <property type="entry name" value="AB_hydrolase_fold"/>
</dbReference>
<evidence type="ECO:0000313" key="12">
    <source>
        <dbReference type="EMBL" id="AXB44942.1"/>
    </source>
</evidence>
<dbReference type="EMBL" id="CP015163">
    <property type="protein sequence ID" value="AXB44942.1"/>
    <property type="molecule type" value="Genomic_DNA"/>
</dbReference>
<feature type="active site" description="Proton donor" evidence="9">
    <location>
        <position position="290"/>
    </location>
</feature>
<comment type="subcellular location">
    <subcellularLocation>
        <location evidence="2 8">Cytoplasm</location>
    </subcellularLocation>
</comment>
<dbReference type="GO" id="GO:0004177">
    <property type="term" value="F:aminopeptidase activity"/>
    <property type="evidence" value="ECO:0007669"/>
    <property type="project" value="UniProtKB-UniRule"/>
</dbReference>
<evidence type="ECO:0000256" key="4">
    <source>
        <dbReference type="ARBA" id="ARBA00022438"/>
    </source>
</evidence>
<dbReference type="GO" id="GO:0006508">
    <property type="term" value="P:proteolysis"/>
    <property type="evidence" value="ECO:0007669"/>
    <property type="project" value="UniProtKB-KW"/>
</dbReference>
<dbReference type="PRINTS" id="PR00793">
    <property type="entry name" value="PROAMNOPTASE"/>
</dbReference>
<name>A0A344LA68_9PSEU</name>
<dbReference type="NCBIfam" id="TIGR01249">
    <property type="entry name" value="pro_imino_pep_1"/>
    <property type="match status" value="1"/>
</dbReference>
<dbReference type="EC" id="3.4.11.5" evidence="8 10"/>
<evidence type="ECO:0000259" key="11">
    <source>
        <dbReference type="Pfam" id="PF00561"/>
    </source>
</evidence>
<dbReference type="PRINTS" id="PR00111">
    <property type="entry name" value="ABHYDROLASE"/>
</dbReference>
<organism evidence="12 13">
    <name type="scientific">Amycolatopsis albispora</name>
    <dbReference type="NCBI Taxonomy" id="1804986"/>
    <lineage>
        <taxon>Bacteria</taxon>
        <taxon>Bacillati</taxon>
        <taxon>Actinomycetota</taxon>
        <taxon>Actinomycetes</taxon>
        <taxon>Pseudonocardiales</taxon>
        <taxon>Pseudonocardiaceae</taxon>
        <taxon>Amycolatopsis</taxon>
    </lineage>
</organism>
<dbReference type="Pfam" id="PF00561">
    <property type="entry name" value="Abhydrolase_1"/>
    <property type="match status" value="1"/>
</dbReference>
<keyword evidence="7 8" id="KW-0378">Hydrolase</keyword>
<keyword evidence="13" id="KW-1185">Reference proteome</keyword>